<name>A0A382WYP1_9ZZZZ</name>
<gene>
    <name evidence="1" type="ORF">METZ01_LOCUS416583</name>
</gene>
<protein>
    <submittedName>
        <fullName evidence="1">Uncharacterized protein</fullName>
    </submittedName>
</protein>
<evidence type="ECO:0000313" key="1">
    <source>
        <dbReference type="EMBL" id="SVD63729.1"/>
    </source>
</evidence>
<reference evidence="1" key="1">
    <citation type="submission" date="2018-05" db="EMBL/GenBank/DDBJ databases">
        <authorList>
            <person name="Lanie J.A."/>
            <person name="Ng W.-L."/>
            <person name="Kazmierczak K.M."/>
            <person name="Andrzejewski T.M."/>
            <person name="Davidsen T.M."/>
            <person name="Wayne K.J."/>
            <person name="Tettelin H."/>
            <person name="Glass J.I."/>
            <person name="Rusch D."/>
            <person name="Podicherti R."/>
            <person name="Tsui H.-C.T."/>
            <person name="Winkler M.E."/>
        </authorList>
    </citation>
    <scope>NUCLEOTIDE SEQUENCE</scope>
</reference>
<organism evidence="1">
    <name type="scientific">marine metagenome</name>
    <dbReference type="NCBI Taxonomy" id="408172"/>
    <lineage>
        <taxon>unclassified sequences</taxon>
        <taxon>metagenomes</taxon>
        <taxon>ecological metagenomes</taxon>
    </lineage>
</organism>
<feature type="non-terminal residue" evidence="1">
    <location>
        <position position="41"/>
    </location>
</feature>
<dbReference type="AlphaFoldDB" id="A0A382WYP1"/>
<accession>A0A382WYP1</accession>
<proteinExistence type="predicted"/>
<sequence>MVDDFYGMHWMLATPFMENEQVDYESIPNIIKKAKETGCTG</sequence>
<dbReference type="EMBL" id="UINC01163423">
    <property type="protein sequence ID" value="SVD63729.1"/>
    <property type="molecule type" value="Genomic_DNA"/>
</dbReference>